<evidence type="ECO:0000256" key="5">
    <source>
        <dbReference type="ARBA" id="ARBA00023040"/>
    </source>
</evidence>
<evidence type="ECO:0000256" key="8">
    <source>
        <dbReference type="ARBA" id="ARBA00023224"/>
    </source>
</evidence>
<feature type="transmembrane region" description="Helical" evidence="10">
    <location>
        <begin position="24"/>
        <end position="50"/>
    </location>
</feature>
<evidence type="ECO:0000256" key="10">
    <source>
        <dbReference type="SAM" id="Phobius"/>
    </source>
</evidence>
<dbReference type="InterPro" id="IPR000276">
    <property type="entry name" value="GPCR_Rhodpsn"/>
</dbReference>
<reference evidence="12 13" key="1">
    <citation type="journal article" date="2018" name="Sci. Rep.">
        <title>Comparative analysis of the Pocillopora damicornis genome highlights role of immune system in coral evolution.</title>
        <authorList>
            <person name="Cunning R."/>
            <person name="Bay R.A."/>
            <person name="Gillette P."/>
            <person name="Baker A.C."/>
            <person name="Traylor-Knowles N."/>
        </authorList>
    </citation>
    <scope>NUCLEOTIDE SEQUENCE [LARGE SCALE GENOMIC DNA]</scope>
    <source>
        <strain evidence="12">RSMAS</strain>
        <tissue evidence="12">Whole animal</tissue>
    </source>
</reference>
<dbReference type="PROSITE" id="PS00237">
    <property type="entry name" value="G_PROTEIN_RECEP_F1_1"/>
    <property type="match status" value="1"/>
</dbReference>
<dbReference type="AlphaFoldDB" id="A0A3M6U816"/>
<evidence type="ECO:0000256" key="2">
    <source>
        <dbReference type="ARBA" id="ARBA00022475"/>
    </source>
</evidence>
<comment type="similarity">
    <text evidence="9">Belongs to the G-protein coupled receptor 1 family.</text>
</comment>
<name>A0A3M6U816_POCDA</name>
<evidence type="ECO:0000256" key="3">
    <source>
        <dbReference type="ARBA" id="ARBA00022692"/>
    </source>
</evidence>
<comment type="caution">
    <text evidence="12">The sequence shown here is derived from an EMBL/GenBank/DDBJ whole genome shotgun (WGS) entry which is preliminary data.</text>
</comment>
<dbReference type="PANTHER" id="PTHR24249:SF372">
    <property type="entry name" value="G-PROTEIN COUPLED RECEPTORS FAMILY 1 PROFILE DOMAIN-CONTAINING PROTEIN"/>
    <property type="match status" value="1"/>
</dbReference>
<evidence type="ECO:0000256" key="4">
    <source>
        <dbReference type="ARBA" id="ARBA00022989"/>
    </source>
</evidence>
<protein>
    <recommendedName>
        <fullName evidence="11">G-protein coupled receptors family 1 profile domain-containing protein</fullName>
    </recommendedName>
</protein>
<keyword evidence="3 9" id="KW-0812">Transmembrane</keyword>
<feature type="transmembrane region" description="Helical" evidence="10">
    <location>
        <begin position="267"/>
        <end position="287"/>
    </location>
</feature>
<dbReference type="CDD" id="cd00637">
    <property type="entry name" value="7tm_classA_rhodopsin-like"/>
    <property type="match status" value="1"/>
</dbReference>
<dbReference type="OMA" id="YYLVANE"/>
<keyword evidence="13" id="KW-1185">Reference proteome</keyword>
<keyword evidence="7 9" id="KW-0675">Receptor</keyword>
<evidence type="ECO:0000259" key="11">
    <source>
        <dbReference type="PROSITE" id="PS50262"/>
    </source>
</evidence>
<dbReference type="PROSITE" id="PS50262">
    <property type="entry name" value="G_PROTEIN_RECEP_F1_2"/>
    <property type="match status" value="1"/>
</dbReference>
<dbReference type="PRINTS" id="PR00237">
    <property type="entry name" value="GPCRRHODOPSN"/>
</dbReference>
<evidence type="ECO:0000256" key="9">
    <source>
        <dbReference type="RuleBase" id="RU000688"/>
    </source>
</evidence>
<keyword evidence="4 10" id="KW-1133">Transmembrane helix</keyword>
<evidence type="ECO:0000256" key="7">
    <source>
        <dbReference type="ARBA" id="ARBA00023170"/>
    </source>
</evidence>
<evidence type="ECO:0000256" key="1">
    <source>
        <dbReference type="ARBA" id="ARBA00004651"/>
    </source>
</evidence>
<dbReference type="STRING" id="46731.A0A3M6U816"/>
<feature type="transmembrane region" description="Helical" evidence="10">
    <location>
        <begin position="62"/>
        <end position="81"/>
    </location>
</feature>
<feature type="transmembrane region" description="Helical" evidence="10">
    <location>
        <begin position="144"/>
        <end position="164"/>
    </location>
</feature>
<keyword evidence="6 10" id="KW-0472">Membrane</keyword>
<dbReference type="Gene3D" id="1.20.1070.10">
    <property type="entry name" value="Rhodopsin 7-helix transmembrane proteins"/>
    <property type="match status" value="1"/>
</dbReference>
<gene>
    <name evidence="12" type="ORF">pdam_00019766</name>
</gene>
<sequence length="325" mass="37184">MNSTLSADGSDAETVSFEVVGVDLLVFVILDYSLGTIIMVTNGFLFFTIYHDPCRCLRTPSVFLIANLSVADFFVGVVSFLRGAELTNLYRGLGDLLILNLVEYFIGAVSILAAVSTLMAMSYERYVAVIKPFQYPHKITNKKAKIAIAVTWINGLIMSVLPIADVKRKNFLLAYCYSHFVIPSSVLTAVYVKIYRAIFRQSEELRNVRASLTAANRRKQLERENRMVITFAMILLVFFLSFIPYFIQVQILYFCSCRNTYSYKVYYLVANEFLSVSSMINPFMYAWRLPKFNHSLRSWFRHRRLTRNVVVAWNGAKCNENPVIG</sequence>
<proteinExistence type="inferred from homology"/>
<comment type="subcellular location">
    <subcellularLocation>
        <location evidence="1">Cell membrane</location>
        <topology evidence="1">Multi-pass membrane protein</topology>
    </subcellularLocation>
</comment>
<accession>A0A3M6U816</accession>
<dbReference type="InterPro" id="IPR050569">
    <property type="entry name" value="TAAR"/>
</dbReference>
<dbReference type="OrthoDB" id="5972537at2759"/>
<keyword evidence="5 9" id="KW-0297">G-protein coupled receptor</keyword>
<organism evidence="12 13">
    <name type="scientific">Pocillopora damicornis</name>
    <name type="common">Cauliflower coral</name>
    <name type="synonym">Millepora damicornis</name>
    <dbReference type="NCBI Taxonomy" id="46731"/>
    <lineage>
        <taxon>Eukaryota</taxon>
        <taxon>Metazoa</taxon>
        <taxon>Cnidaria</taxon>
        <taxon>Anthozoa</taxon>
        <taxon>Hexacorallia</taxon>
        <taxon>Scleractinia</taxon>
        <taxon>Astrocoeniina</taxon>
        <taxon>Pocilloporidae</taxon>
        <taxon>Pocillopora</taxon>
    </lineage>
</organism>
<dbReference type="GO" id="GO:0005886">
    <property type="term" value="C:plasma membrane"/>
    <property type="evidence" value="ECO:0007669"/>
    <property type="project" value="UniProtKB-SubCell"/>
</dbReference>
<keyword evidence="2" id="KW-1003">Cell membrane</keyword>
<dbReference type="Proteomes" id="UP000275408">
    <property type="component" value="Unassembled WGS sequence"/>
</dbReference>
<feature type="transmembrane region" description="Helical" evidence="10">
    <location>
        <begin position="170"/>
        <end position="192"/>
    </location>
</feature>
<evidence type="ECO:0000313" key="13">
    <source>
        <dbReference type="Proteomes" id="UP000275408"/>
    </source>
</evidence>
<dbReference type="InterPro" id="IPR017452">
    <property type="entry name" value="GPCR_Rhodpsn_7TM"/>
</dbReference>
<dbReference type="EMBL" id="RCHS01002058">
    <property type="protein sequence ID" value="RMX49761.1"/>
    <property type="molecule type" value="Genomic_DNA"/>
</dbReference>
<dbReference type="SUPFAM" id="SSF81321">
    <property type="entry name" value="Family A G protein-coupled receptor-like"/>
    <property type="match status" value="1"/>
</dbReference>
<feature type="domain" description="G-protein coupled receptors family 1 profile" evidence="11">
    <location>
        <begin position="41"/>
        <end position="285"/>
    </location>
</feature>
<dbReference type="GO" id="GO:0004930">
    <property type="term" value="F:G protein-coupled receptor activity"/>
    <property type="evidence" value="ECO:0007669"/>
    <property type="project" value="UniProtKB-KW"/>
</dbReference>
<dbReference type="Pfam" id="PF00001">
    <property type="entry name" value="7tm_1"/>
    <property type="match status" value="1"/>
</dbReference>
<dbReference type="PANTHER" id="PTHR24249">
    <property type="entry name" value="HISTAMINE RECEPTOR-RELATED G-PROTEIN COUPLED RECEPTOR"/>
    <property type="match status" value="1"/>
</dbReference>
<evidence type="ECO:0000256" key="6">
    <source>
        <dbReference type="ARBA" id="ARBA00023136"/>
    </source>
</evidence>
<feature type="transmembrane region" description="Helical" evidence="10">
    <location>
        <begin position="101"/>
        <end position="123"/>
    </location>
</feature>
<evidence type="ECO:0000313" key="12">
    <source>
        <dbReference type="EMBL" id="RMX49761.1"/>
    </source>
</evidence>
<feature type="transmembrane region" description="Helical" evidence="10">
    <location>
        <begin position="227"/>
        <end position="247"/>
    </location>
</feature>
<keyword evidence="8 9" id="KW-0807">Transducer</keyword>